<dbReference type="Gene3D" id="6.10.20.140">
    <property type="entry name" value="50S ribosomal protein L1, Chain A, Domain 1"/>
    <property type="match status" value="1"/>
</dbReference>
<accession>A0A2M8GP39</accession>
<dbReference type="InterPro" id="IPR016095">
    <property type="entry name" value="Ribosomal_uL1_3-a/b-sand"/>
</dbReference>
<feature type="compositionally biased region" description="Basic and acidic residues" evidence="8">
    <location>
        <begin position="15"/>
        <end position="27"/>
    </location>
</feature>
<dbReference type="CDD" id="cd00403">
    <property type="entry name" value="Ribosomal_L1"/>
    <property type="match status" value="1"/>
</dbReference>
<dbReference type="AlphaFoldDB" id="A0A2M8GP39"/>
<evidence type="ECO:0000256" key="7">
    <source>
        <dbReference type="SAM" id="Coils"/>
    </source>
</evidence>
<dbReference type="GO" id="GO:0006417">
    <property type="term" value="P:regulation of translation"/>
    <property type="evidence" value="ECO:0007669"/>
    <property type="project" value="UniProtKB-KW"/>
</dbReference>
<evidence type="ECO:0000256" key="5">
    <source>
        <dbReference type="ARBA" id="ARBA00023274"/>
    </source>
</evidence>
<keyword evidence="3" id="KW-0810">Translation regulation</keyword>
<keyword evidence="5 6" id="KW-0687">Ribonucleoprotein</keyword>
<protein>
    <recommendedName>
        <fullName evidence="6">Ribosomal protein</fullName>
    </recommendedName>
</protein>
<keyword evidence="7" id="KW-0175">Coiled coil</keyword>
<reference evidence="10" key="1">
    <citation type="submission" date="2017-09" db="EMBL/GenBank/DDBJ databases">
        <title>Depth-based differentiation of microbial function through sediment-hosted aquifers and enrichment of novel symbionts in the deep terrestrial subsurface.</title>
        <authorList>
            <person name="Probst A.J."/>
            <person name="Ladd B."/>
            <person name="Jarett J.K."/>
            <person name="Geller-Mcgrath D.E."/>
            <person name="Sieber C.M.K."/>
            <person name="Emerson J.B."/>
            <person name="Anantharaman K."/>
            <person name="Thomas B.C."/>
            <person name="Malmstrom R."/>
            <person name="Stieglmeier M."/>
            <person name="Klingl A."/>
            <person name="Woyke T."/>
            <person name="Ryan C.M."/>
            <person name="Banfield J.F."/>
        </authorList>
    </citation>
    <scope>NUCLEOTIDE SEQUENCE [LARGE SCALE GENOMIC DNA]</scope>
</reference>
<comment type="caution">
    <text evidence="9">The sequence shown here is derived from an EMBL/GenBank/DDBJ whole genome shotgun (WGS) entry which is preliminary data.</text>
</comment>
<evidence type="ECO:0000256" key="6">
    <source>
        <dbReference type="RuleBase" id="RU000659"/>
    </source>
</evidence>
<dbReference type="GO" id="GO:1990904">
    <property type="term" value="C:ribonucleoprotein complex"/>
    <property type="evidence" value="ECO:0007669"/>
    <property type="project" value="UniProtKB-KW"/>
</dbReference>
<evidence type="ECO:0000256" key="2">
    <source>
        <dbReference type="ARBA" id="ARBA00022491"/>
    </source>
</evidence>
<evidence type="ECO:0000256" key="4">
    <source>
        <dbReference type="ARBA" id="ARBA00022980"/>
    </source>
</evidence>
<dbReference type="SUPFAM" id="SSF56808">
    <property type="entry name" value="Ribosomal protein L1"/>
    <property type="match status" value="1"/>
</dbReference>
<dbReference type="PANTHER" id="PTHR36427">
    <property type="entry name" value="54S RIBOSOMAL PROTEIN L1, MITOCHONDRIAL"/>
    <property type="match status" value="1"/>
</dbReference>
<organism evidence="9 10">
    <name type="scientific">Candidatus Roizmanbacteria bacterium CG_4_8_14_3_um_filter_36_10</name>
    <dbReference type="NCBI Taxonomy" id="1974834"/>
    <lineage>
        <taxon>Bacteria</taxon>
        <taxon>Candidatus Roizmaniibacteriota</taxon>
    </lineage>
</organism>
<name>A0A2M8GP39_9BACT</name>
<dbReference type="GO" id="GO:0005840">
    <property type="term" value="C:ribosome"/>
    <property type="evidence" value="ECO:0007669"/>
    <property type="project" value="UniProtKB-KW"/>
</dbReference>
<evidence type="ECO:0000256" key="8">
    <source>
        <dbReference type="SAM" id="MobiDB-lite"/>
    </source>
</evidence>
<proteinExistence type="inferred from homology"/>
<evidence type="ECO:0000256" key="1">
    <source>
        <dbReference type="ARBA" id="ARBA00010531"/>
    </source>
</evidence>
<dbReference type="PROSITE" id="PS01199">
    <property type="entry name" value="RIBOSOMAL_L1"/>
    <property type="match status" value="1"/>
</dbReference>
<comment type="similarity">
    <text evidence="1 6">Belongs to the universal ribosomal protein uL1 family.</text>
</comment>
<keyword evidence="4 6" id="KW-0689">Ribosomal protein</keyword>
<dbReference type="InterPro" id="IPR023674">
    <property type="entry name" value="Ribosomal_uL1-like"/>
</dbReference>
<sequence length="293" mass="33400">MGKIRTRILGLENVEEKQKKERKEKAYQKKARGQAAFAKTPASQKKIRAQGLKGGQRMTEIKVKEEDIAKMEKAKKLIEEKTETKKIVETKKLKKERKRGEKYQKAKKAVDKNKKYLINEALKLLKKIKYSQFDESVELHLNVDKVGLRGETELPHATGKTFRVKVVDDKLLIEIEKGKMDFDILITHPSYMSKLAHLAKVLGPKGLMPNPKAGTISAKPEEVAKKFQKGLLRWKTEPKFPLIHQMIGKLSLEDKALEENAEKFLQSVGKAHILSAYIKSTMSPAMKIDLEKS</sequence>
<dbReference type="Proteomes" id="UP000229370">
    <property type="component" value="Unassembled WGS sequence"/>
</dbReference>
<dbReference type="EMBL" id="PFQK01000006">
    <property type="protein sequence ID" value="PJC82306.1"/>
    <property type="molecule type" value="Genomic_DNA"/>
</dbReference>
<dbReference type="Gene3D" id="3.40.50.790">
    <property type="match status" value="1"/>
</dbReference>
<dbReference type="Gene3D" id="3.30.190.20">
    <property type="match status" value="1"/>
</dbReference>
<gene>
    <name evidence="9" type="ORF">CO007_00220</name>
</gene>
<feature type="coiled-coil region" evidence="7">
    <location>
        <begin position="61"/>
        <end position="91"/>
    </location>
</feature>
<dbReference type="InterPro" id="IPR023673">
    <property type="entry name" value="Ribosomal_uL1_CS"/>
</dbReference>
<dbReference type="PANTHER" id="PTHR36427:SF3">
    <property type="entry name" value="LARGE RIBOSOMAL SUBUNIT PROTEIN UL1M"/>
    <property type="match status" value="1"/>
</dbReference>
<dbReference type="Pfam" id="PF00687">
    <property type="entry name" value="Ribosomal_L1"/>
    <property type="match status" value="1"/>
</dbReference>
<evidence type="ECO:0000313" key="10">
    <source>
        <dbReference type="Proteomes" id="UP000229370"/>
    </source>
</evidence>
<dbReference type="InterPro" id="IPR028364">
    <property type="entry name" value="Ribosomal_uL1/biogenesis"/>
</dbReference>
<feature type="region of interest" description="Disordered" evidence="8">
    <location>
        <begin position="15"/>
        <end position="56"/>
    </location>
</feature>
<evidence type="ECO:0000256" key="3">
    <source>
        <dbReference type="ARBA" id="ARBA00022845"/>
    </source>
</evidence>
<keyword evidence="2" id="KW-0678">Repressor</keyword>
<evidence type="ECO:0000313" key="9">
    <source>
        <dbReference type="EMBL" id="PJC82306.1"/>
    </source>
</evidence>